<evidence type="ECO:0000256" key="2">
    <source>
        <dbReference type="SAM" id="SignalP"/>
    </source>
</evidence>
<dbReference type="Pfam" id="PF00024">
    <property type="entry name" value="PAN_1"/>
    <property type="match status" value="2"/>
</dbReference>
<dbReference type="Gene3D" id="3.50.4.10">
    <property type="entry name" value="Hepatocyte Growth Factor"/>
    <property type="match status" value="1"/>
</dbReference>
<dbReference type="InterPro" id="IPR003609">
    <property type="entry name" value="Pan_app"/>
</dbReference>
<reference evidence="4" key="1">
    <citation type="submission" date="2022-12" db="EMBL/GenBank/DDBJ databases">
        <authorList>
            <person name="Petersen C."/>
        </authorList>
    </citation>
    <scope>NUCLEOTIDE SEQUENCE</scope>
    <source>
        <strain evidence="4">IBT 16125</strain>
    </source>
</reference>
<dbReference type="PROSITE" id="PS50948">
    <property type="entry name" value="PAN"/>
    <property type="match status" value="1"/>
</dbReference>
<dbReference type="EMBL" id="JAPVEA010000002">
    <property type="protein sequence ID" value="KAJ5461243.1"/>
    <property type="molecule type" value="Genomic_DNA"/>
</dbReference>
<sequence>MRVQYLVHALCLLKTIEAQSPKDEFDAICASEPSQDREFKTLDNGYKFQYICKQTGASANSIEPTLTAETIDECAAFCAFRDDCKGSTWIHTFQSCQLFTSADDLQSRRIGVFLRRDSPIRGSETPVNPKAQFEAVCDNLDGEFTTLDNGEKFKYVCRQAGVAANLIEPVLEAETIDECAALCAANEKCKGSTWIHTFGSCQLYTNGDEYQPRRTAVFLRREITGNDCTHVESELKDCEASEAKLKESELQLQDEIQSCLDYKDQLEATQTDLEEKVGKCKDCETEKADLQRQLVKAQKCEVENEYITDLTQQLQQCHQDTASSAQQLQQCNSNAATGAQQLQQCRSDAVSNTQQLQKCKTDGVISSQQLQQCQDDATKSSQQLQQCQNDLQRCRTDAATSTQLPQIKDCKYGGSDQIINIGNRSFKQKCPVSLAKNRMPLSRVVQPGLTKSECLLICALDSTCVSVYYVGGTATVGECQLQNRNIESMLGRSGPSYGDRDWAFVPV</sequence>
<feature type="domain" description="Apple" evidence="3">
    <location>
        <begin position="157"/>
        <end position="228"/>
    </location>
</feature>
<evidence type="ECO:0000256" key="1">
    <source>
        <dbReference type="SAM" id="Coils"/>
    </source>
</evidence>
<evidence type="ECO:0000259" key="3">
    <source>
        <dbReference type="PROSITE" id="PS50948"/>
    </source>
</evidence>
<keyword evidence="5" id="KW-1185">Reference proteome</keyword>
<gene>
    <name evidence="4" type="ORF">N7458_002795</name>
</gene>
<feature type="coiled-coil region" evidence="1">
    <location>
        <begin position="231"/>
        <end position="300"/>
    </location>
</feature>
<keyword evidence="2" id="KW-0732">Signal</keyword>
<feature type="signal peptide" evidence="2">
    <location>
        <begin position="1"/>
        <end position="18"/>
    </location>
</feature>
<dbReference type="AlphaFoldDB" id="A0AAD6G7I0"/>
<name>A0AAD6G7I0_9EURO</name>
<comment type="caution">
    <text evidence="4">The sequence shown here is derived from an EMBL/GenBank/DDBJ whole genome shotgun (WGS) entry which is preliminary data.</text>
</comment>
<dbReference type="Pfam" id="PF14295">
    <property type="entry name" value="PAN_4"/>
    <property type="match status" value="1"/>
</dbReference>
<accession>A0AAD6G7I0</accession>
<reference evidence="4" key="2">
    <citation type="journal article" date="2023" name="IMA Fungus">
        <title>Comparative genomic study of the Penicillium genus elucidates a diverse pangenome and 15 lateral gene transfer events.</title>
        <authorList>
            <person name="Petersen C."/>
            <person name="Sorensen T."/>
            <person name="Nielsen M.R."/>
            <person name="Sondergaard T.E."/>
            <person name="Sorensen J.L."/>
            <person name="Fitzpatrick D.A."/>
            <person name="Frisvad J.C."/>
            <person name="Nielsen K.L."/>
        </authorList>
    </citation>
    <scope>NUCLEOTIDE SEQUENCE</scope>
    <source>
        <strain evidence="4">IBT 16125</strain>
    </source>
</reference>
<evidence type="ECO:0000313" key="4">
    <source>
        <dbReference type="EMBL" id="KAJ5461243.1"/>
    </source>
</evidence>
<dbReference type="RefSeq" id="XP_056770285.1">
    <property type="nucleotide sequence ID" value="XM_056906178.1"/>
</dbReference>
<protein>
    <recommendedName>
        <fullName evidence="3">Apple domain-containing protein</fullName>
    </recommendedName>
</protein>
<organism evidence="4 5">
    <name type="scientific">Penicillium daleae</name>
    <dbReference type="NCBI Taxonomy" id="63821"/>
    <lineage>
        <taxon>Eukaryota</taxon>
        <taxon>Fungi</taxon>
        <taxon>Dikarya</taxon>
        <taxon>Ascomycota</taxon>
        <taxon>Pezizomycotina</taxon>
        <taxon>Eurotiomycetes</taxon>
        <taxon>Eurotiomycetidae</taxon>
        <taxon>Eurotiales</taxon>
        <taxon>Aspergillaceae</taxon>
        <taxon>Penicillium</taxon>
    </lineage>
</organism>
<dbReference type="SMART" id="SM00473">
    <property type="entry name" value="PAN_AP"/>
    <property type="match status" value="2"/>
</dbReference>
<keyword evidence="1" id="KW-0175">Coiled coil</keyword>
<feature type="chain" id="PRO_5042130079" description="Apple domain-containing protein" evidence="2">
    <location>
        <begin position="19"/>
        <end position="507"/>
    </location>
</feature>
<evidence type="ECO:0000313" key="5">
    <source>
        <dbReference type="Proteomes" id="UP001213681"/>
    </source>
</evidence>
<proteinExistence type="predicted"/>
<dbReference type="GeneID" id="81596421"/>
<dbReference type="Proteomes" id="UP001213681">
    <property type="component" value="Unassembled WGS sequence"/>
</dbReference>